<gene>
    <name evidence="1" type="ORF">RPERSI_LOCUS9376</name>
</gene>
<organism evidence="1 2">
    <name type="scientific">Racocetra persica</name>
    <dbReference type="NCBI Taxonomy" id="160502"/>
    <lineage>
        <taxon>Eukaryota</taxon>
        <taxon>Fungi</taxon>
        <taxon>Fungi incertae sedis</taxon>
        <taxon>Mucoromycota</taxon>
        <taxon>Glomeromycotina</taxon>
        <taxon>Glomeromycetes</taxon>
        <taxon>Diversisporales</taxon>
        <taxon>Gigasporaceae</taxon>
        <taxon>Racocetra</taxon>
    </lineage>
</organism>
<evidence type="ECO:0000313" key="2">
    <source>
        <dbReference type="Proteomes" id="UP000789920"/>
    </source>
</evidence>
<dbReference type="EMBL" id="CAJVQC010017716">
    <property type="protein sequence ID" value="CAG8687613.1"/>
    <property type="molecule type" value="Genomic_DNA"/>
</dbReference>
<reference evidence="1" key="1">
    <citation type="submission" date="2021-06" db="EMBL/GenBank/DDBJ databases">
        <authorList>
            <person name="Kallberg Y."/>
            <person name="Tangrot J."/>
            <person name="Rosling A."/>
        </authorList>
    </citation>
    <scope>NUCLEOTIDE SEQUENCE</scope>
    <source>
        <strain evidence="1">MA461A</strain>
    </source>
</reference>
<comment type="caution">
    <text evidence="1">The sequence shown here is derived from an EMBL/GenBank/DDBJ whole genome shotgun (WGS) entry which is preliminary data.</text>
</comment>
<dbReference type="Proteomes" id="UP000789920">
    <property type="component" value="Unassembled WGS sequence"/>
</dbReference>
<sequence>EDDDDEEEVVSSSSSSINNNRDARSIRKSTKDDTNKNYNKS</sequence>
<keyword evidence="2" id="KW-1185">Reference proteome</keyword>
<proteinExistence type="predicted"/>
<accession>A0ACA9P246</accession>
<protein>
    <submittedName>
        <fullName evidence="1">13147_t:CDS:1</fullName>
    </submittedName>
</protein>
<name>A0ACA9P246_9GLOM</name>
<evidence type="ECO:0000313" key="1">
    <source>
        <dbReference type="EMBL" id="CAG8687613.1"/>
    </source>
</evidence>
<feature type="non-terminal residue" evidence="1">
    <location>
        <position position="1"/>
    </location>
</feature>